<name>A0ABZ2V063_9RHOB</name>
<keyword evidence="1" id="KW-1133">Transmembrane helix</keyword>
<protein>
    <submittedName>
        <fullName evidence="2">Exopolysaccharide biosynthesis protein</fullName>
    </submittedName>
</protein>
<proteinExistence type="predicted"/>
<dbReference type="Proteomes" id="UP001440612">
    <property type="component" value="Chromosome"/>
</dbReference>
<dbReference type="InterPro" id="IPR010331">
    <property type="entry name" value="ExoD"/>
</dbReference>
<keyword evidence="1" id="KW-0472">Membrane</keyword>
<reference evidence="3" key="1">
    <citation type="submission" date="2024-04" db="EMBL/GenBank/DDBJ databases">
        <title>Phylogenomic analyses of a clade within the roseobacter group suggest taxonomic reassignments of species of the genera Aestuariivita, Citreicella, Loktanella, Nautella, Pelagibaca, Ruegeria, Thalassobius, Thiobacimonas and Tropicibacter, and the proposal o.</title>
        <authorList>
            <person name="Jeon C.O."/>
        </authorList>
    </citation>
    <scope>NUCLEOTIDE SEQUENCE [LARGE SCALE GENOMIC DNA]</scope>
    <source>
        <strain evidence="3">BS5-3</strain>
    </source>
</reference>
<dbReference type="PANTHER" id="PTHR41795:SF1">
    <property type="entry name" value="EXOPOLYSACCHARIDE SYNTHESIS PROTEIN"/>
    <property type="match status" value="1"/>
</dbReference>
<keyword evidence="3" id="KW-1185">Reference proteome</keyword>
<sequence>MKTVNCNTTFEDIEDALDKVEEANVTTVEDVIEALGPASFLPILLLVSLVVVTPLSSIPGLSGMSGIVIALIAGQLILGREKLWLPDLILSRKVPGDRLNKALAQIRPPLSWMQDHTKERLPFLVRGRAIRVLLVLCMLCGLVMPFLEVLPATSSMMAGAIAILCLSLISRDGVLAIAGLISVGLVLVVLSVLFKAAFSLL</sequence>
<dbReference type="PIRSF" id="PIRSF033239">
    <property type="entry name" value="ExoD"/>
    <property type="match status" value="1"/>
</dbReference>
<dbReference type="EMBL" id="CP150951">
    <property type="protein sequence ID" value="WZC47285.1"/>
    <property type="molecule type" value="Genomic_DNA"/>
</dbReference>
<keyword evidence="1" id="KW-0812">Transmembrane</keyword>
<accession>A0ABZ2V063</accession>
<feature type="transmembrane region" description="Helical" evidence="1">
    <location>
        <begin position="176"/>
        <end position="198"/>
    </location>
</feature>
<dbReference type="RefSeq" id="WP_341365406.1">
    <property type="nucleotide sequence ID" value="NZ_CP150951.2"/>
</dbReference>
<feature type="transmembrane region" description="Helical" evidence="1">
    <location>
        <begin position="129"/>
        <end position="147"/>
    </location>
</feature>
<organism evidence="2 3">
    <name type="scientific">Yoonia phaeophyticola</name>
    <dbReference type="NCBI Taxonomy" id="3137369"/>
    <lineage>
        <taxon>Bacteria</taxon>
        <taxon>Pseudomonadati</taxon>
        <taxon>Pseudomonadota</taxon>
        <taxon>Alphaproteobacteria</taxon>
        <taxon>Rhodobacterales</taxon>
        <taxon>Paracoccaceae</taxon>
        <taxon>Yoonia</taxon>
    </lineage>
</organism>
<evidence type="ECO:0000256" key="1">
    <source>
        <dbReference type="SAM" id="Phobius"/>
    </source>
</evidence>
<gene>
    <name evidence="2" type="ORF">AABB29_10035</name>
</gene>
<evidence type="ECO:0000313" key="3">
    <source>
        <dbReference type="Proteomes" id="UP001440612"/>
    </source>
</evidence>
<dbReference type="Pfam" id="PF06055">
    <property type="entry name" value="ExoD"/>
    <property type="match status" value="1"/>
</dbReference>
<feature type="transmembrane region" description="Helical" evidence="1">
    <location>
        <begin position="34"/>
        <end position="52"/>
    </location>
</feature>
<dbReference type="PANTHER" id="PTHR41795">
    <property type="entry name" value="EXOPOLYSACCHARIDE SYNTHESIS PROTEIN"/>
    <property type="match status" value="1"/>
</dbReference>
<evidence type="ECO:0000313" key="2">
    <source>
        <dbReference type="EMBL" id="WZC47285.1"/>
    </source>
</evidence>
<feature type="transmembrane region" description="Helical" evidence="1">
    <location>
        <begin position="58"/>
        <end position="78"/>
    </location>
</feature>